<protein>
    <recommendedName>
        <fullName evidence="11">Beta-1,4-N-acetylgalactosaminyltransferase</fullName>
        <ecNumber evidence="11">2.4.1.-</ecNumber>
    </recommendedName>
    <alternativeName>
        <fullName evidence="11">Beta-4-GalNAcT</fullName>
    </alternativeName>
</protein>
<dbReference type="GO" id="GO:0046872">
    <property type="term" value="F:metal ion binding"/>
    <property type="evidence" value="ECO:0007669"/>
    <property type="project" value="UniProtKB-UniRule"/>
</dbReference>
<reference evidence="15" key="1">
    <citation type="journal article" date="2016" name="PLoS Negl. Trop. Dis.">
        <title>A Deep Insight into the Sialome of Rhodnius neglectus, a Vector of Chagas Disease.</title>
        <authorList>
            <person name="Santiago P.B."/>
            <person name="Assumpcao T.C."/>
            <person name="Araujo C.N."/>
            <person name="Bastos I.M."/>
            <person name="Neves D."/>
            <person name="Silva I.G."/>
            <person name="Charneau S."/>
            <person name="Queiroz R.M."/>
            <person name="Raiol T."/>
            <person name="Oliveira J.V."/>
            <person name="Sousa M.V."/>
            <person name="Calvo E."/>
            <person name="Ribeiro J.M."/>
            <person name="Santana J.M."/>
        </authorList>
    </citation>
    <scope>NUCLEOTIDE SEQUENCE</scope>
    <source>
        <tissue evidence="15">Salivary glands</tissue>
    </source>
</reference>
<dbReference type="UniPathway" id="UPA00378"/>
<dbReference type="GO" id="GO:0006688">
    <property type="term" value="P:glycosphingolipid biosynthetic process"/>
    <property type="evidence" value="ECO:0007669"/>
    <property type="project" value="TreeGrafter"/>
</dbReference>
<dbReference type="InterPro" id="IPR029044">
    <property type="entry name" value="Nucleotide-diphossugar_trans"/>
</dbReference>
<dbReference type="GO" id="GO:0005794">
    <property type="term" value="C:Golgi apparatus"/>
    <property type="evidence" value="ECO:0007669"/>
    <property type="project" value="TreeGrafter"/>
</dbReference>
<keyword evidence="11" id="KW-0464">Manganese</keyword>
<keyword evidence="4 11" id="KW-0328">Glycosyltransferase</keyword>
<evidence type="ECO:0000259" key="14">
    <source>
        <dbReference type="Pfam" id="PF13733"/>
    </source>
</evidence>
<comment type="pathway">
    <text evidence="2 11">Protein modification; protein glycosylation.</text>
</comment>
<feature type="domain" description="Galactosyltransferase N-terminal" evidence="14">
    <location>
        <begin position="178"/>
        <end position="314"/>
    </location>
</feature>
<name>A0A0P4VMX7_9HEMI</name>
<keyword evidence="8 11" id="KW-1133">Transmembrane helix</keyword>
<keyword evidence="7 11" id="KW-0735">Signal-anchor</keyword>
<sequence length="477" mass="53857">VRVRGTLTRVKARGSHTKSHQGYPVWLRLLPLACILIIITALGILAVSEMSMLGKSGVVSPVVGGGGAAARIMPGRMRKQHPSQHQLQQLKKPRPTGKEIVFKMEPLLRRNALSVELSAQMIVNRFRSRAVGAMISKEEVSGETSSSYGGVNTTSQFTTTEPAGRVSCPPTYRNLPDCPLVPPSLNGQINVSLWLKHAEESDDNTMQPHFGGSWSPTDCNSRHSVAIIVPYRNREKQLKLLIKFLPPVLQRQQISYRIFIIEQLGNETFNKGILMNAGFLTALDNPAHGVLYNCFIFHDVDLLPEDDRNMYTCPQQPRHLSVAVNELNYRLPYRVLVGGVFAIRTDHFLRVNGYSNLYWGWGGEDDDMGLRVEHVLNSISRPPEWIARYTMIKHEKRRPLSYKVRHKLLRTSWRRYRLDGLNTVQYGLGKISEQPGYTHVTVDVGQPPSTYRIIEEEEEQIAKEAFSPTADSLNKEK</sequence>
<evidence type="ECO:0000256" key="12">
    <source>
        <dbReference type="SAM" id="MobiDB-lite"/>
    </source>
</evidence>
<accession>A0A0P4VMX7</accession>
<dbReference type="Gene3D" id="3.90.550.10">
    <property type="entry name" value="Spore Coat Polysaccharide Biosynthesis Protein SpsA, Chain A"/>
    <property type="match status" value="1"/>
</dbReference>
<feature type="domain" description="Galactosyltransferase C-terminal" evidence="13">
    <location>
        <begin position="318"/>
        <end position="395"/>
    </location>
</feature>
<dbReference type="InterPro" id="IPR003859">
    <property type="entry name" value="Galactosyl_T"/>
</dbReference>
<keyword evidence="11" id="KW-0479">Metal-binding</keyword>
<dbReference type="PANTHER" id="PTHR19300:SF57">
    <property type="entry name" value="BETA-1,4-N-ACETYLGALACTOSAMINYLTRANSFERASE"/>
    <property type="match status" value="1"/>
</dbReference>
<evidence type="ECO:0000256" key="9">
    <source>
        <dbReference type="ARBA" id="ARBA00023136"/>
    </source>
</evidence>
<evidence type="ECO:0000256" key="5">
    <source>
        <dbReference type="ARBA" id="ARBA00022679"/>
    </source>
</evidence>
<comment type="subcellular location">
    <subcellularLocation>
        <location evidence="1 11">Membrane</location>
        <topology evidence="1 11">Single-pass type II membrane protein</topology>
    </subcellularLocation>
</comment>
<keyword evidence="5 11" id="KW-0808">Transferase</keyword>
<evidence type="ECO:0000256" key="6">
    <source>
        <dbReference type="ARBA" id="ARBA00022692"/>
    </source>
</evidence>
<dbReference type="InterPro" id="IPR027791">
    <property type="entry name" value="Galactosyl_T_C"/>
</dbReference>
<evidence type="ECO:0000256" key="1">
    <source>
        <dbReference type="ARBA" id="ARBA00004606"/>
    </source>
</evidence>
<evidence type="ECO:0000313" key="15">
    <source>
        <dbReference type="EMBL" id="JAI56541.1"/>
    </source>
</evidence>
<evidence type="ECO:0000256" key="10">
    <source>
        <dbReference type="ARBA" id="ARBA00023180"/>
    </source>
</evidence>
<keyword evidence="10 11" id="KW-0325">Glycoprotein</keyword>
<feature type="transmembrane region" description="Helical" evidence="11">
    <location>
        <begin position="25"/>
        <end position="47"/>
    </location>
</feature>
<evidence type="ECO:0000256" key="4">
    <source>
        <dbReference type="ARBA" id="ARBA00022676"/>
    </source>
</evidence>
<dbReference type="GO" id="GO:0016020">
    <property type="term" value="C:membrane"/>
    <property type="evidence" value="ECO:0007669"/>
    <property type="project" value="UniProtKB-SubCell"/>
</dbReference>
<dbReference type="Pfam" id="PF13733">
    <property type="entry name" value="Glyco_transf_7N"/>
    <property type="match status" value="1"/>
</dbReference>
<evidence type="ECO:0000256" key="11">
    <source>
        <dbReference type="RuleBase" id="RU368121"/>
    </source>
</evidence>
<dbReference type="CDD" id="cd00899">
    <property type="entry name" value="b4GalT"/>
    <property type="match status" value="1"/>
</dbReference>
<keyword evidence="6 11" id="KW-0812">Transmembrane</keyword>
<dbReference type="EMBL" id="GDKW01000054">
    <property type="protein sequence ID" value="JAI56541.1"/>
    <property type="molecule type" value="mRNA"/>
</dbReference>
<feature type="region of interest" description="Disordered" evidence="12">
    <location>
        <begin position="143"/>
        <end position="165"/>
    </location>
</feature>
<organism evidence="15">
    <name type="scientific">Rhodnius neglectus</name>
    <dbReference type="NCBI Taxonomy" id="72488"/>
    <lineage>
        <taxon>Eukaryota</taxon>
        <taxon>Metazoa</taxon>
        <taxon>Ecdysozoa</taxon>
        <taxon>Arthropoda</taxon>
        <taxon>Hexapoda</taxon>
        <taxon>Insecta</taxon>
        <taxon>Pterygota</taxon>
        <taxon>Neoptera</taxon>
        <taxon>Paraneoptera</taxon>
        <taxon>Hemiptera</taxon>
        <taxon>Heteroptera</taxon>
        <taxon>Panheteroptera</taxon>
        <taxon>Cimicomorpha</taxon>
        <taxon>Reduviidae</taxon>
        <taxon>Triatominae</taxon>
        <taxon>Rhodnius</taxon>
    </lineage>
</organism>
<evidence type="ECO:0000256" key="8">
    <source>
        <dbReference type="ARBA" id="ARBA00022989"/>
    </source>
</evidence>
<keyword evidence="9 11" id="KW-0472">Membrane</keyword>
<dbReference type="InterPro" id="IPR027995">
    <property type="entry name" value="Galactosyl_T_N"/>
</dbReference>
<dbReference type="GO" id="GO:0008378">
    <property type="term" value="F:galactosyltransferase activity"/>
    <property type="evidence" value="ECO:0007669"/>
    <property type="project" value="TreeGrafter"/>
</dbReference>
<dbReference type="Pfam" id="PF02709">
    <property type="entry name" value="Glyco_transf_7C"/>
    <property type="match status" value="1"/>
</dbReference>
<dbReference type="SUPFAM" id="SSF53448">
    <property type="entry name" value="Nucleotide-diphospho-sugar transferases"/>
    <property type="match status" value="1"/>
</dbReference>
<feature type="non-terminal residue" evidence="15">
    <location>
        <position position="1"/>
    </location>
</feature>
<comment type="similarity">
    <text evidence="3 11">Belongs to the glycosyltransferase 7 family.</text>
</comment>
<dbReference type="AlphaFoldDB" id="A0A0P4VMX7"/>
<evidence type="ECO:0000256" key="7">
    <source>
        <dbReference type="ARBA" id="ARBA00022968"/>
    </source>
</evidence>
<evidence type="ECO:0000256" key="2">
    <source>
        <dbReference type="ARBA" id="ARBA00004922"/>
    </source>
</evidence>
<feature type="compositionally biased region" description="Polar residues" evidence="12">
    <location>
        <begin position="143"/>
        <end position="161"/>
    </location>
</feature>
<dbReference type="GO" id="GO:0033842">
    <property type="term" value="F:N-acetyl-beta-glucosaminyl-derivative 4-beta-N-acetylgalactosaminyltransferase activity"/>
    <property type="evidence" value="ECO:0007669"/>
    <property type="project" value="TreeGrafter"/>
</dbReference>
<comment type="function">
    <text evidence="11">Catalyzes the transfer of galactose onto proteins or lipids.</text>
</comment>
<comment type="cofactor">
    <cofactor evidence="11">
        <name>Mn(2+)</name>
        <dbReference type="ChEBI" id="CHEBI:29035"/>
    </cofactor>
</comment>
<dbReference type="EC" id="2.4.1.-" evidence="11"/>
<dbReference type="GO" id="GO:0005975">
    <property type="term" value="P:carbohydrate metabolic process"/>
    <property type="evidence" value="ECO:0007669"/>
    <property type="project" value="InterPro"/>
</dbReference>
<evidence type="ECO:0000256" key="3">
    <source>
        <dbReference type="ARBA" id="ARBA00005735"/>
    </source>
</evidence>
<proteinExistence type="evidence at transcript level"/>
<evidence type="ECO:0000259" key="13">
    <source>
        <dbReference type="Pfam" id="PF02709"/>
    </source>
</evidence>
<dbReference type="PRINTS" id="PR02050">
    <property type="entry name" value="B14GALTRFASE"/>
</dbReference>
<dbReference type="PANTHER" id="PTHR19300">
    <property type="entry name" value="BETA-1,4-GALACTOSYLTRANSFERASE"/>
    <property type="match status" value="1"/>
</dbReference>